<dbReference type="OrthoDB" id="6195244at2"/>
<proteinExistence type="predicted"/>
<dbReference type="KEGG" id="tsy:THSYN_13770"/>
<dbReference type="Gene3D" id="2.130.10.10">
    <property type="entry name" value="YVTN repeat-like/Quinoprotein amine dehydrogenase"/>
    <property type="match status" value="4"/>
</dbReference>
<feature type="repeat" description="WD" evidence="3">
    <location>
        <begin position="1017"/>
        <end position="1058"/>
    </location>
</feature>
<feature type="repeat" description="WD" evidence="3">
    <location>
        <begin position="1103"/>
        <end position="1137"/>
    </location>
</feature>
<evidence type="ECO:0000256" key="2">
    <source>
        <dbReference type="ARBA" id="ARBA00022737"/>
    </source>
</evidence>
<feature type="repeat" description="WD" evidence="3">
    <location>
        <begin position="1363"/>
        <end position="1397"/>
    </location>
</feature>
<dbReference type="Pfam" id="PF00400">
    <property type="entry name" value="WD40"/>
    <property type="match status" value="12"/>
</dbReference>
<dbReference type="SUPFAM" id="SSF50998">
    <property type="entry name" value="Quinoprotein alcohol dehydrogenase-like"/>
    <property type="match status" value="1"/>
</dbReference>
<evidence type="ECO:0000256" key="1">
    <source>
        <dbReference type="ARBA" id="ARBA00022574"/>
    </source>
</evidence>
<dbReference type="PANTHER" id="PTHR22847">
    <property type="entry name" value="WD40 REPEAT PROTEIN"/>
    <property type="match status" value="1"/>
</dbReference>
<accession>A0A2K8UA41</accession>
<dbReference type="SMART" id="SM00320">
    <property type="entry name" value="WD40"/>
    <property type="match status" value="17"/>
</dbReference>
<dbReference type="InterPro" id="IPR015943">
    <property type="entry name" value="WD40/YVTN_repeat-like_dom_sf"/>
</dbReference>
<dbReference type="Pfam" id="PF12770">
    <property type="entry name" value="CHAT"/>
    <property type="match status" value="1"/>
</dbReference>
<evidence type="ECO:0000259" key="5">
    <source>
        <dbReference type="Pfam" id="PF20703"/>
    </source>
</evidence>
<reference evidence="6 7" key="1">
    <citation type="submission" date="2017-03" db="EMBL/GenBank/DDBJ databases">
        <title>Complete genome sequence of Candidatus 'Thiodictyon syntrophicum' sp. nov. strain Cad16T, a photolithoautotroph purple sulfur bacterium isolated from an alpine meromictic lake.</title>
        <authorList>
            <person name="Luedin S.M."/>
            <person name="Pothier J.F."/>
            <person name="Danza F."/>
            <person name="Storelli N."/>
            <person name="Wittwer M."/>
            <person name="Tonolla M."/>
        </authorList>
    </citation>
    <scope>NUCLEOTIDE SEQUENCE [LARGE SCALE GENOMIC DNA]</scope>
    <source>
        <strain evidence="6 7">Cad16T</strain>
    </source>
</reference>
<dbReference type="PANTHER" id="PTHR22847:SF637">
    <property type="entry name" value="WD REPEAT DOMAIN 5B"/>
    <property type="match status" value="1"/>
</dbReference>
<dbReference type="Pfam" id="PF20703">
    <property type="entry name" value="nSTAND1"/>
    <property type="match status" value="1"/>
</dbReference>
<dbReference type="InterPro" id="IPR011047">
    <property type="entry name" value="Quinoprotein_ADH-like_sf"/>
</dbReference>
<dbReference type="CDD" id="cd00200">
    <property type="entry name" value="WD40"/>
    <property type="match status" value="3"/>
</dbReference>
<dbReference type="InterPro" id="IPR019775">
    <property type="entry name" value="WD40_repeat_CS"/>
</dbReference>
<name>A0A2K8UA41_9GAMM</name>
<feature type="repeat" description="WD" evidence="3">
    <location>
        <begin position="1277"/>
        <end position="1318"/>
    </location>
</feature>
<dbReference type="SUPFAM" id="SSF52540">
    <property type="entry name" value="P-loop containing nucleoside triphosphate hydrolases"/>
    <property type="match status" value="1"/>
</dbReference>
<dbReference type="InterPro" id="IPR049052">
    <property type="entry name" value="nSTAND1"/>
</dbReference>
<dbReference type="InterPro" id="IPR027417">
    <property type="entry name" value="P-loop_NTPase"/>
</dbReference>
<feature type="repeat" description="WD" evidence="3">
    <location>
        <begin position="1446"/>
        <end position="1479"/>
    </location>
</feature>
<keyword evidence="1 3" id="KW-0853">WD repeat</keyword>
<evidence type="ECO:0000256" key="3">
    <source>
        <dbReference type="PROSITE-ProRule" id="PRU00221"/>
    </source>
</evidence>
<dbReference type="InterPro" id="IPR036322">
    <property type="entry name" value="WD40_repeat_dom_sf"/>
</dbReference>
<dbReference type="PRINTS" id="PR00320">
    <property type="entry name" value="GPROTEINBRPT"/>
</dbReference>
<feature type="repeat" description="WD" evidence="3">
    <location>
        <begin position="1146"/>
        <end position="1187"/>
    </location>
</feature>
<feature type="repeat" description="WD" evidence="3">
    <location>
        <begin position="846"/>
        <end position="879"/>
    </location>
</feature>
<dbReference type="EMBL" id="CP020370">
    <property type="protein sequence ID" value="AUB81921.1"/>
    <property type="molecule type" value="Genomic_DNA"/>
</dbReference>
<sequence>MSIQPPVILLVCANDRIDPSRHLRNLYAELTQIHDALRPAEQAGLCEVLTEANADADRIFSVFQDAGYRHRIAILHYAGHADESLLELESASGGHGPAYAAGLAAFLREQGGLQLVFLNGCSTAPQVQGLIDANCPAVIATSQAIDDELALNFAKGFYKALAGGAGLKSAFRQAEAEARTKYGDSTRGLYWNGATERTQVAQPPFPWELATAPDADDWKLLKDPLLGLPKLPDDIVPPESGPFRRLNSFERSDALVFFGRSREIRDGYDLITAADSSPILLLYGQSGVGKSSLLAAGLLPRLEFSHDVHYLRRDRSLGLLGTLLQYLQPGNDPPEMAWRRIEAAEGRPLVLVLDQAEEAFTRPVPDLPDEIKIFANGLRQIFTQPDARPQGRLILGFCKEWLAEIATALNDQGLRWEHQFLKALDRNGIIDAVTGPTRSERLCRKYRLGIEEGLAEEIADDLLVDPDSPVAPTLQILLTKLWEEAKERNREDPRFDRALYQKLRKGSALGPFIDEQLAGLEKVRAGDLRSGLALDLLAYHTTPKGTAEQHTDEDLQQHYCHIKDRVAEIVQWFKGGFVLTDLHTEQAPIKGSRLAHDTLAPFVRERFDRSDWPGQRARRILENRAVDWGKGQTGPVLDDTDLDLVEKGAAGMRCLEPDEERLIAASRRARNWRRALSGFFVAALVVAAVSVLYQWQQTESQKRIAIARLQTYEAVKVAEKNPIRALLLAAEAVKRPFDASGIRFGDAETVLRERIAATGGIPFGGDGLALGFDHQGLWLATGRADHAVLLWDLRSLASKPQVRLGHQASIQALAFSPDGKWLATIGLDDVALLWDIQNPKTEPRRLGGQDGRISSLAFHPAGGWLATGAVDGTICVLDLGNPDAKPIRRDGDGIPIAAIAFDGKSRWLAAGSLNSIVYLWDLWDPGYKMYKLPGYAGPLKSLSFDPQGHWLATNENVVARLWDLQHPEVEPRVLRGHEGFVTSLAFDLQGRWVATGSDNSSVFLWDLQNPEGEPREVKGHRSSVVSLAFDPQGRWFGSGSEDRTARLWDLQDFETEPRVLRGHEGSVQSLVFDPAGHWLATGGKEDTARLWDLDQPESEPRVLIGNENRLRHPSFDPLGRWLAARSDDRTIHLWNLEQPGTPPRVLHGQETGLDDYAFDPSGRWLAARGEDRTVSLWDLQQSDAEPRILRLKDGEIGSFVFDPFGQWLVTRTDKQEARLWNLQHSDSEPRVLPGTDGSILDAPFAFGLNDGWLASGGRNNAALLWDLRQPEVGPRQLDGHTKEIDDLAIDPQGRWLVSGSWDKTARIWDLHDRETTSIQLTVNDGGIESFVLAPDGRWLVTWAEGKDARLWDLEHLRAEPRVLPGHKLGTWSVAFDPKGRWVANEGLGETVLLWDLQHPSPAVPLGGHNRVGLLVFDPDGRWFVTTDSATARLWDLQHLESGARVLHGGAGGMKSVAFDPGGRWLATESADGIVRLWRLHLVPLLDLACRTAGRNLTLGEWQQHVGGIDYQVTCTQFPSGEILAEKAASGSP</sequence>
<feature type="repeat" description="WD" evidence="3">
    <location>
        <begin position="803"/>
        <end position="844"/>
    </location>
</feature>
<feature type="domain" description="Novel STAND NTPase 1" evidence="5">
    <location>
        <begin position="242"/>
        <end position="555"/>
    </location>
</feature>
<organism evidence="6 7">
    <name type="scientific">Candidatus Thiodictyon syntrophicum</name>
    <dbReference type="NCBI Taxonomy" id="1166950"/>
    <lineage>
        <taxon>Bacteria</taxon>
        <taxon>Pseudomonadati</taxon>
        <taxon>Pseudomonadota</taxon>
        <taxon>Gammaproteobacteria</taxon>
        <taxon>Chromatiales</taxon>
        <taxon>Chromatiaceae</taxon>
        <taxon>Thiodictyon</taxon>
    </lineage>
</organism>
<keyword evidence="2" id="KW-0677">Repeat</keyword>
<feature type="repeat" description="WD" evidence="3">
    <location>
        <begin position="1060"/>
        <end position="1101"/>
    </location>
</feature>
<feature type="domain" description="CHAT" evidence="4">
    <location>
        <begin position="29"/>
        <end position="191"/>
    </location>
</feature>
<evidence type="ECO:0000313" key="6">
    <source>
        <dbReference type="EMBL" id="AUB81921.1"/>
    </source>
</evidence>
<dbReference type="SUPFAM" id="SSF50978">
    <property type="entry name" value="WD40 repeat-like"/>
    <property type="match status" value="2"/>
</dbReference>
<feature type="repeat" description="WD" evidence="3">
    <location>
        <begin position="889"/>
        <end position="922"/>
    </location>
</feature>
<dbReference type="PROSITE" id="PS00678">
    <property type="entry name" value="WD_REPEATS_1"/>
    <property type="match status" value="4"/>
</dbReference>
<dbReference type="InterPro" id="IPR020472">
    <property type="entry name" value="WD40_PAC1"/>
</dbReference>
<dbReference type="PROSITE" id="PS50082">
    <property type="entry name" value="WD_REPEATS_2"/>
    <property type="match status" value="11"/>
</dbReference>
<evidence type="ECO:0000313" key="7">
    <source>
        <dbReference type="Proteomes" id="UP000232638"/>
    </source>
</evidence>
<dbReference type="RefSeq" id="WP_100919673.1">
    <property type="nucleotide sequence ID" value="NZ_CP020370.1"/>
</dbReference>
<gene>
    <name evidence="6" type="ORF">THSYN_13770</name>
</gene>
<evidence type="ECO:0000259" key="4">
    <source>
        <dbReference type="Pfam" id="PF12770"/>
    </source>
</evidence>
<dbReference type="Proteomes" id="UP000232638">
    <property type="component" value="Chromosome"/>
</dbReference>
<protein>
    <submittedName>
        <fullName evidence="6">Uncharacterized protein</fullName>
    </submittedName>
</protein>
<dbReference type="InterPro" id="IPR001680">
    <property type="entry name" value="WD40_rpt"/>
</dbReference>
<dbReference type="InterPro" id="IPR024983">
    <property type="entry name" value="CHAT_dom"/>
</dbReference>
<dbReference type="PROSITE" id="PS50294">
    <property type="entry name" value="WD_REPEATS_REGION"/>
    <property type="match status" value="7"/>
</dbReference>
<feature type="repeat" description="WD" evidence="3">
    <location>
        <begin position="974"/>
        <end position="1009"/>
    </location>
</feature>
<keyword evidence="7" id="KW-1185">Reference proteome</keyword>